<accession>A0A1D6KCU6</accession>
<evidence type="ECO:0000313" key="3">
    <source>
        <dbReference type="EnsemblPlants" id="Zm00001eb027840_P002"/>
    </source>
</evidence>
<reference evidence="3" key="3">
    <citation type="submission" date="2021-05" db="UniProtKB">
        <authorList>
            <consortium name="EnsemblPlants"/>
        </authorList>
    </citation>
    <scope>IDENTIFICATION</scope>
    <source>
        <strain evidence="3">cv. B73</strain>
    </source>
</reference>
<evidence type="ECO:0000313" key="2">
    <source>
        <dbReference type="EMBL" id="ONM01066.1"/>
    </source>
</evidence>
<dbReference type="ExpressionAtlas" id="A0A1D6KCU6">
    <property type="expression patterns" value="baseline and differential"/>
</dbReference>
<sequence length="207" mass="22195">MSSLVRSFGSLYSQKLRSTTRLGSATAAPPRFQALVRSGFSGSSHGGDVRRPPARPSQHQSQDKERTPFFILARLAVGSILAAAAPMLHSRWASFLLIQSRAKSPVPRAAKLCTDAKFNSAPMPSGEVDMVKDTAEVVAEAVEDAATVAEKVSSEVAEQLPENGRLRTAVVLLEHASKEVAEEAHLAQNIIHKVHTSLQCHMFACGA</sequence>
<dbReference type="AlphaFoldDB" id="A0A1D6KCU6"/>
<gene>
    <name evidence="2" type="ORF">ZEAMMB73_Zm00001d030529</name>
</gene>
<keyword evidence="4" id="KW-1185">Reference proteome</keyword>
<dbReference type="Proteomes" id="UP000007305">
    <property type="component" value="Chromosome 1"/>
</dbReference>
<feature type="region of interest" description="Disordered" evidence="1">
    <location>
        <begin position="41"/>
        <end position="64"/>
    </location>
</feature>
<name>A0A1D6KCU6_MAIZE</name>
<dbReference type="OMA" id="FTWARLA"/>
<organism evidence="2">
    <name type="scientific">Zea mays</name>
    <name type="common">Maize</name>
    <dbReference type="NCBI Taxonomy" id="4577"/>
    <lineage>
        <taxon>Eukaryota</taxon>
        <taxon>Viridiplantae</taxon>
        <taxon>Streptophyta</taxon>
        <taxon>Embryophyta</taxon>
        <taxon>Tracheophyta</taxon>
        <taxon>Spermatophyta</taxon>
        <taxon>Magnoliopsida</taxon>
        <taxon>Liliopsida</taxon>
        <taxon>Poales</taxon>
        <taxon>Poaceae</taxon>
        <taxon>PACMAD clade</taxon>
        <taxon>Panicoideae</taxon>
        <taxon>Andropogonodae</taxon>
        <taxon>Andropogoneae</taxon>
        <taxon>Tripsacinae</taxon>
        <taxon>Zea</taxon>
    </lineage>
</organism>
<evidence type="ECO:0000313" key="4">
    <source>
        <dbReference type="Proteomes" id="UP000007305"/>
    </source>
</evidence>
<protein>
    <submittedName>
        <fullName evidence="2 3">Uncharacterized protein</fullName>
    </submittedName>
</protein>
<dbReference type="PANTHER" id="PTHR33735:SF10">
    <property type="entry name" value="EXPRESSED PROTEIN"/>
    <property type="match status" value="1"/>
</dbReference>
<dbReference type="IntAct" id="A0A1D6KCU6">
    <property type="interactions" value="1"/>
</dbReference>
<evidence type="ECO:0000256" key="1">
    <source>
        <dbReference type="SAM" id="MobiDB-lite"/>
    </source>
</evidence>
<reference evidence="3" key="2">
    <citation type="submission" date="2019-07" db="EMBL/GenBank/DDBJ databases">
        <authorList>
            <person name="Seetharam A."/>
            <person name="Woodhouse M."/>
            <person name="Cannon E."/>
        </authorList>
    </citation>
    <scope>NUCLEOTIDE SEQUENCE [LARGE SCALE GENOMIC DNA]</scope>
    <source>
        <strain evidence="3">cv. B73</strain>
    </source>
</reference>
<dbReference type="EnsemblPlants" id="Zm00001eb027840_T002">
    <property type="protein sequence ID" value="Zm00001eb027840_P002"/>
    <property type="gene ID" value="Zm00001eb027840"/>
</dbReference>
<reference evidence="2 4" key="1">
    <citation type="submission" date="2015-12" db="EMBL/GenBank/DDBJ databases">
        <title>Update maize B73 reference genome by single molecule sequencing technologies.</title>
        <authorList>
            <consortium name="Maize Genome Sequencing Project"/>
            <person name="Ware D."/>
        </authorList>
    </citation>
    <scope>NUCLEOTIDE SEQUENCE [LARGE SCALE GENOMIC DNA]</scope>
    <source>
        <strain evidence="4">cv. B73</strain>
        <tissue evidence="2">Seedling</tissue>
    </source>
</reference>
<dbReference type="EMBL" id="CM007647">
    <property type="protein sequence ID" value="ONM01066.1"/>
    <property type="molecule type" value="Genomic_DNA"/>
</dbReference>
<dbReference type="Gramene" id="Zm00001eb027840_T002">
    <property type="protein sequence ID" value="Zm00001eb027840_P002"/>
    <property type="gene ID" value="Zm00001eb027840"/>
</dbReference>
<proteinExistence type="predicted"/>
<dbReference type="SMR" id="A0A1D6KCU6"/>
<dbReference type="PANTHER" id="PTHR33735">
    <property type="entry name" value="EXPRESSED PROTEIN"/>
    <property type="match status" value="1"/>
</dbReference>